<protein>
    <recommendedName>
        <fullName evidence="2">Aspartate/glutamate/uridylate kinase domain-containing protein</fullName>
    </recommendedName>
</protein>
<sequence>MKAAKYKRTILKLSGEALMGREGFGIDLTVLSKFAQQIKQV</sequence>
<evidence type="ECO:0000313" key="1">
    <source>
        <dbReference type="EMBL" id="GAH95829.1"/>
    </source>
</evidence>
<dbReference type="EMBL" id="BARV01002762">
    <property type="protein sequence ID" value="GAH95829.1"/>
    <property type="molecule type" value="Genomic_DNA"/>
</dbReference>
<proteinExistence type="predicted"/>
<dbReference type="SUPFAM" id="SSF53633">
    <property type="entry name" value="Carbamate kinase-like"/>
    <property type="match status" value="1"/>
</dbReference>
<dbReference type="Gene3D" id="3.40.1160.10">
    <property type="entry name" value="Acetylglutamate kinase-like"/>
    <property type="match status" value="1"/>
</dbReference>
<gene>
    <name evidence="1" type="ORF">S06H3_06947</name>
</gene>
<evidence type="ECO:0008006" key="2">
    <source>
        <dbReference type="Google" id="ProtNLM"/>
    </source>
</evidence>
<name>X1L062_9ZZZZ</name>
<reference evidence="1" key="1">
    <citation type="journal article" date="2014" name="Front. Microbiol.">
        <title>High frequency of phylogenetically diverse reductive dehalogenase-homologous genes in deep subseafloor sedimentary metagenomes.</title>
        <authorList>
            <person name="Kawai M."/>
            <person name="Futagami T."/>
            <person name="Toyoda A."/>
            <person name="Takaki Y."/>
            <person name="Nishi S."/>
            <person name="Hori S."/>
            <person name="Arai W."/>
            <person name="Tsubouchi T."/>
            <person name="Morono Y."/>
            <person name="Uchiyama I."/>
            <person name="Ito T."/>
            <person name="Fujiyama A."/>
            <person name="Inagaki F."/>
            <person name="Takami H."/>
        </authorList>
    </citation>
    <scope>NUCLEOTIDE SEQUENCE</scope>
    <source>
        <strain evidence="1">Expedition CK06-06</strain>
    </source>
</reference>
<accession>X1L062</accession>
<comment type="caution">
    <text evidence="1">The sequence shown here is derived from an EMBL/GenBank/DDBJ whole genome shotgun (WGS) entry which is preliminary data.</text>
</comment>
<dbReference type="AlphaFoldDB" id="X1L062"/>
<feature type="non-terminal residue" evidence="1">
    <location>
        <position position="41"/>
    </location>
</feature>
<dbReference type="InterPro" id="IPR036393">
    <property type="entry name" value="AceGlu_kinase-like_sf"/>
</dbReference>
<organism evidence="1">
    <name type="scientific">marine sediment metagenome</name>
    <dbReference type="NCBI Taxonomy" id="412755"/>
    <lineage>
        <taxon>unclassified sequences</taxon>
        <taxon>metagenomes</taxon>
        <taxon>ecological metagenomes</taxon>
    </lineage>
</organism>